<evidence type="ECO:0000313" key="2">
    <source>
        <dbReference type="EMBL" id="SVE01507.1"/>
    </source>
</evidence>
<proteinExistence type="predicted"/>
<gene>
    <name evidence="2" type="ORF">METZ01_LOCUS454361</name>
</gene>
<dbReference type="AlphaFoldDB" id="A0A383A101"/>
<sequence length="236" mass="26203">VDNVSAPQRTLLRLFILAALIALVVVFIQEPRPGPKAIDGSIDFTGWSFEDDGPVKLTGEWRIYRNEFIDPAAIASQPATERELITIPTVEMQINKLVQQIKGAEQHPTRLTLTLNLENLPEQPSTLWLHSFILPSATTYLTCGTPVSQTILLSESGRPTLPIPQEVWSGAMGSFSQRSPSCHLVVHIASLEFPSINVLDTWIGPDTSIRSTLIWRYFNGLVTPCILLFVGFYHLA</sequence>
<keyword evidence="1" id="KW-0812">Transmembrane</keyword>
<name>A0A383A101_9ZZZZ</name>
<dbReference type="EMBL" id="UINC01188336">
    <property type="protein sequence ID" value="SVE01507.1"/>
    <property type="molecule type" value="Genomic_DNA"/>
</dbReference>
<reference evidence="2" key="1">
    <citation type="submission" date="2018-05" db="EMBL/GenBank/DDBJ databases">
        <authorList>
            <person name="Lanie J.A."/>
            <person name="Ng W.-L."/>
            <person name="Kazmierczak K.M."/>
            <person name="Andrzejewski T.M."/>
            <person name="Davidsen T.M."/>
            <person name="Wayne K.J."/>
            <person name="Tettelin H."/>
            <person name="Glass J.I."/>
            <person name="Rusch D."/>
            <person name="Podicherti R."/>
            <person name="Tsui H.-C.T."/>
            <person name="Winkler M.E."/>
        </authorList>
    </citation>
    <scope>NUCLEOTIDE SEQUENCE</scope>
</reference>
<keyword evidence="1" id="KW-1133">Transmembrane helix</keyword>
<feature type="transmembrane region" description="Helical" evidence="1">
    <location>
        <begin position="12"/>
        <end position="28"/>
    </location>
</feature>
<protein>
    <submittedName>
        <fullName evidence="2">Uncharacterized protein</fullName>
    </submittedName>
</protein>
<organism evidence="2">
    <name type="scientific">marine metagenome</name>
    <dbReference type="NCBI Taxonomy" id="408172"/>
    <lineage>
        <taxon>unclassified sequences</taxon>
        <taxon>metagenomes</taxon>
        <taxon>ecological metagenomes</taxon>
    </lineage>
</organism>
<feature type="transmembrane region" description="Helical" evidence="1">
    <location>
        <begin position="217"/>
        <end position="235"/>
    </location>
</feature>
<evidence type="ECO:0000256" key="1">
    <source>
        <dbReference type="SAM" id="Phobius"/>
    </source>
</evidence>
<keyword evidence="1" id="KW-0472">Membrane</keyword>
<feature type="non-terminal residue" evidence="2">
    <location>
        <position position="236"/>
    </location>
</feature>
<feature type="non-terminal residue" evidence="2">
    <location>
        <position position="1"/>
    </location>
</feature>
<accession>A0A383A101</accession>